<reference evidence="1 2" key="1">
    <citation type="submission" date="2017-11" db="EMBL/GenBank/DDBJ databases">
        <title>The genome of Rhizophagus clarus HR1 reveals common genetic basis of auxotrophy among arbuscular mycorrhizal fungi.</title>
        <authorList>
            <person name="Kobayashi Y."/>
        </authorList>
    </citation>
    <scope>NUCLEOTIDE SEQUENCE [LARGE SCALE GENOMIC DNA]</scope>
    <source>
        <strain evidence="1 2">HR1</strain>
    </source>
</reference>
<proteinExistence type="predicted"/>
<evidence type="ECO:0000313" key="2">
    <source>
        <dbReference type="Proteomes" id="UP000247702"/>
    </source>
</evidence>
<organism evidence="1 2">
    <name type="scientific">Rhizophagus clarus</name>
    <dbReference type="NCBI Taxonomy" id="94130"/>
    <lineage>
        <taxon>Eukaryota</taxon>
        <taxon>Fungi</taxon>
        <taxon>Fungi incertae sedis</taxon>
        <taxon>Mucoromycota</taxon>
        <taxon>Glomeromycotina</taxon>
        <taxon>Glomeromycetes</taxon>
        <taxon>Glomerales</taxon>
        <taxon>Glomeraceae</taxon>
        <taxon>Rhizophagus</taxon>
    </lineage>
</organism>
<protein>
    <submittedName>
        <fullName evidence="1">Uncharacterized protein</fullName>
    </submittedName>
</protein>
<sequence length="101" mass="11620">MHVNPESELRHGGVRLQKRWKELDLDNELLEVNDLDGSSHQSKNLINKEFEHLGEIKGQEKSEKDLEFRKQKELGAVIKRRAIAIHHAKVPKSHPNNGSDI</sequence>
<gene>
    <name evidence="1" type="ORF">RclHR1_32790001</name>
</gene>
<evidence type="ECO:0000313" key="1">
    <source>
        <dbReference type="EMBL" id="GBB98604.1"/>
    </source>
</evidence>
<dbReference type="Proteomes" id="UP000247702">
    <property type="component" value="Unassembled WGS sequence"/>
</dbReference>
<keyword evidence="2" id="KW-1185">Reference proteome</keyword>
<accession>A0A2Z6RKE7</accession>
<dbReference type="AlphaFoldDB" id="A0A2Z6RKE7"/>
<comment type="caution">
    <text evidence="1">The sequence shown here is derived from an EMBL/GenBank/DDBJ whole genome shotgun (WGS) entry which is preliminary data.</text>
</comment>
<name>A0A2Z6RKE7_9GLOM</name>
<dbReference type="EMBL" id="BEXD01002534">
    <property type="protein sequence ID" value="GBB98604.1"/>
    <property type="molecule type" value="Genomic_DNA"/>
</dbReference>